<dbReference type="OrthoDB" id="43547at2759"/>
<dbReference type="InterPro" id="IPR033228">
    <property type="entry name" value="SZT2"/>
</dbReference>
<protein>
    <submittedName>
        <fullName evidence="2">Uncharacterized protein</fullName>
    </submittedName>
</protein>
<comment type="caution">
    <text evidence="2">The sequence shown here is derived from an EMBL/GenBank/DDBJ whole genome shotgun (WGS) entry which is preliminary data.</text>
</comment>
<accession>A0A507FIK3</accession>
<gene>
    <name evidence="2" type="ORF">CcCBS67573_g03833</name>
</gene>
<reference evidence="2 3" key="1">
    <citation type="journal article" date="2019" name="Sci. Rep.">
        <title>Comparative genomics of chytrid fungi reveal insights into the obligate biotrophic and pathogenic lifestyle of Synchytrium endobioticum.</title>
        <authorList>
            <person name="van de Vossenberg B.T.L.H."/>
            <person name="Warris S."/>
            <person name="Nguyen H.D.T."/>
            <person name="van Gent-Pelzer M.P.E."/>
            <person name="Joly D.L."/>
            <person name="van de Geest H.C."/>
            <person name="Bonants P.J.M."/>
            <person name="Smith D.S."/>
            <person name="Levesque C.A."/>
            <person name="van der Lee T.A.J."/>
        </authorList>
    </citation>
    <scope>NUCLEOTIDE SEQUENCE [LARGE SCALE GENOMIC DNA]</scope>
    <source>
        <strain evidence="2 3">CBS 675.73</strain>
    </source>
</reference>
<dbReference type="EMBL" id="QEAP01000103">
    <property type="protein sequence ID" value="TPX74907.1"/>
    <property type="molecule type" value="Genomic_DNA"/>
</dbReference>
<dbReference type="STRING" id="246404.A0A507FIK3"/>
<proteinExistence type="predicted"/>
<organism evidence="2 3">
    <name type="scientific">Chytriomyces confervae</name>
    <dbReference type="NCBI Taxonomy" id="246404"/>
    <lineage>
        <taxon>Eukaryota</taxon>
        <taxon>Fungi</taxon>
        <taxon>Fungi incertae sedis</taxon>
        <taxon>Chytridiomycota</taxon>
        <taxon>Chytridiomycota incertae sedis</taxon>
        <taxon>Chytridiomycetes</taxon>
        <taxon>Chytridiales</taxon>
        <taxon>Chytriomycetaceae</taxon>
        <taxon>Chytriomyces</taxon>
    </lineage>
</organism>
<feature type="region of interest" description="Disordered" evidence="1">
    <location>
        <begin position="577"/>
        <end position="611"/>
    </location>
</feature>
<dbReference type="PANTHER" id="PTHR14918:SF3">
    <property type="entry name" value="KICSTOR COMPLEX PROTEIN SZT2"/>
    <property type="match status" value="1"/>
</dbReference>
<dbReference type="PANTHER" id="PTHR14918">
    <property type="entry name" value="KICSTOR COMPLEX PROTEIN SZT2"/>
    <property type="match status" value="1"/>
</dbReference>
<name>A0A507FIK3_9FUNG</name>
<feature type="compositionally biased region" description="Basic and acidic residues" evidence="1">
    <location>
        <begin position="279"/>
        <end position="289"/>
    </location>
</feature>
<evidence type="ECO:0000313" key="2">
    <source>
        <dbReference type="EMBL" id="TPX74907.1"/>
    </source>
</evidence>
<keyword evidence="3" id="KW-1185">Reference proteome</keyword>
<evidence type="ECO:0000256" key="1">
    <source>
        <dbReference type="SAM" id="MobiDB-lite"/>
    </source>
</evidence>
<dbReference type="GO" id="GO:0005777">
    <property type="term" value="C:peroxisome"/>
    <property type="evidence" value="ECO:0007669"/>
    <property type="project" value="InterPro"/>
</dbReference>
<sequence length="3450" mass="385746">MAKAQDLKAIALIWRDNEAATRADREGWVLGVVMRRMRVADLLEDPHVDILDLSVVDSVFEWERDKESTKRSSQFDPDARVRITPLTRIVTLSRRHKVAFVVDVSASMRVVDSSEEGLNRILVPLCFETYVRNPAFLHAYRCNHLKLLESCVVSLCNCLDGMSRPFSITNSWTGQTTEIFPEVYVTVLAKAGASMGYRPDLSPRAHAYISRHPVHVLLQDVQVTHLNLLIVAETLYMSLNAYENEMIELRHMDDRNGMHLQSETHDPSAPPTHQPQHSDPLHHSNHDSSKNPVLAAGPQKANNEPPPLNTLEHGLLALRLLPADCSPVLIALTDGVSMSLMKGEFVYRDVCRRLSRDAVQVSIIQVGSNRGFYPSVNFGYVPDNEALRFIAFATFGKLLYASDCKYLDPIVNEDNQYPTPLTANVPTSATSSDSFSSIPASYNPPPNFYHRHLIMRDVHLAKQKSDAPKFQERHVVGPPRPVDTPRVRRINTDIFTASSEETSGSAELDFISLQRTREAKFPWNAASAPPIVAEILCGYSDYNVEASDLAILINARLLEGFSLKSIQIGRTSTEVSNAAVTPTAPTKKRVSQQKQSTRKQNSGSVEFAGLAGENGGDKMEIILMRPWLPSVIIQYTIKARISLDAQRADKSILLCVLDKKKPRIELNILAHHTFALGFVNSSEGKPKNDRFGKLAMYLKGIREADSLLHLLSSFNQKPVLCSIPKFDARLFPTSNNGSSVWNLGNQPMHSSSSSSTANSAADSANLWNVFCHFMINKSASFDDCDVDIILRSSNPNRVLSDVSPQSYPPSIFSNSSSRGGHARWALSNRDSRSRLPSALIHIMNHLANEWSLFALNRTTFVKLFHSSDAEGATSPNSAAAAASGLVVLRMVHETDWLLSMRLTFFNVPLQDRLLMKSRLCQALSLMRVPCTLSKSEAPNPGTVYSPLRICAKPIRRMMVRYRFIIENEELDHAADIGTSTDDVADEKPVLHQNHDDTLNPTVNQTTAKSERTLKYATLVSPVGPRSYLRSHRWIWLADVNIQETPVVNRSTLGQSMVSLKSADGGSASGSHLVSILDMALYLLYFARLEEGFLLLSHLQDSVTMYREVSMEKPIQCLDGQGNAMNVDENGEIPMRRITCGVQYIILIDRLERTVVTELWAEPVLEGDGNAVPGMNSNQDVKILFREMHDPLAKLIMESDSKLFEGLYTFERVHLIGQQGSDIPMVVMERSRGSTRRENLRSRATSVHGQRQAAVEEQAARLTSVELNEPGRKLSVMRTKYSIDAILRKSKVSCIVYAAPTVTEIPAGVGVGLIADDQQPLSQMFQFKSDGDLAASRNTSPGQALDSPRPCASIDHVSFYRRSSQATGINGGKQHMNASNAMLSIGLSWDVMSSTSSPQALMRVLLLKFFQNAMAFVTDSEIAFPQTYSARRSGRTNSAFHDDLGNVAAENLKELDINTLDQLNELVLAAFNNQVLMSRLDESVCFVKVRSPEQFVLVFLPRAASDAFHGSHLSITLLECSRARVHDTMSGKERLSSFGFDHCKDDNSEGHIKWSVKMKNLNEASNGSILVQSEVINDSRASEKEMGFEVNPNEYIDLFVSTVSDAYAIAHCKSVYAALVQSVGVSLQDVEKALFNCFEKTIDIDLTAYLNAITLTYQRMHSSRMKAERNRIVNSFQHIMSNKFRQLLTYAGNENGYFYNPDDSDEGPTQLRIESADTPLFLKTEVIFKKVVGSQVETAVVPMTVFPTSYWVPVTEVGELHCYGSGAIDFRPLSIGNKENPLASNDGTVATLRISCLSLFQPKKLYGNNDDTFDNEIFQRALDDPRLILSLEKIDALYDTVDQIKTLIENEVMNGLLDLPSVYEQFSMDYIRYCLSGRHQIPSKFSDREALQQFILSSTGVFDLPLEFVKNQLDTKHIMGEFSKIQIPNAMLSFTQLNEFFCITGNFQAAVNPKKHSFVRETFAENQQANEKTMPGLRGLGISFPESESHDVSQFRFCRKSWALVSFKADLARIWVVSRFTSEAEKLDLLSWIYDAIQDTCIAVNRLILLDLLKKTHRASKFLIKRAENDDSSDEDDEDEEHHYYTSHSFVPGQFACPLVSSHTFPIHWRLKPLNALSIATASINILGISNRNNMFVFEEDGKVVYFKLSVKEVEVDQSHVSIEVNHPASDDVASSYEPLMMAKGSPKTSSPLITRKPVGLGSAHSVAPQKPAESVILLEFFGVDGSLNANEFVTIIETKLGGLVQKEIGTYISRNSATVRLTPADVEFILPVTKRPQRVECFKLPDFVLDKLGFMLLFKQALSAAFNALPSLEIGSALKARFEREYGISEQAQGDRMNEINFGEFAFFYNSVQSRSNSSFEISVGNGTALISIFVVNSKRNICQRFSHPTFAIARNHETLWERNTHDYLRDHASELRIGDFDRCIHDDCKYAMAVEIWHYGALNSDVLMDYVFKSFCNTISDYLTESSVRSLSDTLKSNSSSQLPQLEISKASVDEPFKIHSALNLFFDQTMTHLALSAELKNGAVQELCSPIRLPRCIADEIASDTRDLLTEISSSFNPVLVERAQVPNGEPSLTLYSAKISGSEESFQNRQILLVVGIPELSDLYGCDAEGKITPKSTTSSGSRTPTSTMHDMESSFTGAAHKNSISSRAGVSQNPFDLRRSVADGVQVYPRNLMLAGKEICSRSGFLMLLIDQSQISTATYNLNQAAYETIFNHLLQILSWNNIRMQFLESGRRADSFGITPREKVDNLSVSAGIEHSSSYTGIGGLGHAAMSHFVANEMSETSHADKLKRLYSINENSLQRSAVAFLDSYVRSLSLDGRNHLPAEQWAEGMDTPRASLIQANESGDRGKLSTADLAALLRSIRLFFVHYPIFFSDLRTSMFKDDVNPPHNEDFSNASSTPIQKWFKETLVKFSTEYSNYLASLGFEPFKTPPSQTGDWEKPPTLYISNSATVEIDAAYLMKRITSGILFVQIGVEGVCIVVNLFMLKLPSNHLDPFHEGMRYVADSDADASFKHDCATNKEALHVHSFSYDFHIRYFQHILDNQQNCIIDILDVMKVFEKYNSDRFVYARSRILGGECISDDPAPSISLFQYILKNPHQYGFKSIVHNGHPTACFLTSEFQDFAKTASKSQFKSTGLSYTVVVYVSREQAAEGASGSAEASLQLRYFLLIVDQENAFPLQGLEVKNQSFVKQTHQEKLKEYLAGGCYFGDVAKFAEKKILTLMEQATRYYDRDSLWRQLHVNKHPIPLPGDFADANETAYEWSKMFLEKIARNSRTLLLIDPSLVNIFGDATLPWLDIIKFLETTYYMTARRIFEEPSVGRQHLILFNPRDSDYMIHIMYWKVGPTGLPMYSMDDRSTDAGNMNHPGDSSGVSTPGLFSDDEGKLSIKERLRVLEETVGVELARPGEYQVDVMLVSREGVTHDGEYVQCNEIVNAISCWLWNAQRV</sequence>
<dbReference type="Proteomes" id="UP000320333">
    <property type="component" value="Unassembled WGS sequence"/>
</dbReference>
<feature type="region of interest" description="Disordered" evidence="1">
    <location>
        <begin position="258"/>
        <end position="308"/>
    </location>
</feature>
<feature type="compositionally biased region" description="Polar residues" evidence="1">
    <location>
        <begin position="592"/>
        <end position="604"/>
    </location>
</feature>
<evidence type="ECO:0000313" key="3">
    <source>
        <dbReference type="Proteomes" id="UP000320333"/>
    </source>
</evidence>